<proteinExistence type="predicted"/>
<evidence type="ECO:0000256" key="1">
    <source>
        <dbReference type="ARBA" id="ARBA00004141"/>
    </source>
</evidence>
<dbReference type="InterPro" id="IPR051533">
    <property type="entry name" value="WaaL-like"/>
</dbReference>
<evidence type="ECO:0000313" key="7">
    <source>
        <dbReference type="EMBL" id="AUS05220.1"/>
    </source>
</evidence>
<dbReference type="KEGG" id="taj:C1A40_06930"/>
<evidence type="ECO:0000256" key="5">
    <source>
        <dbReference type="SAM" id="Phobius"/>
    </source>
</evidence>
<feature type="transmembrane region" description="Helical" evidence="5">
    <location>
        <begin position="12"/>
        <end position="43"/>
    </location>
</feature>
<organism evidence="7 8">
    <name type="scientific">Pseudotamlana carrageenivorans</name>
    <dbReference type="NCBI Taxonomy" id="2069432"/>
    <lineage>
        <taxon>Bacteria</taxon>
        <taxon>Pseudomonadati</taxon>
        <taxon>Bacteroidota</taxon>
        <taxon>Flavobacteriia</taxon>
        <taxon>Flavobacteriales</taxon>
        <taxon>Flavobacteriaceae</taxon>
        <taxon>Pseudotamlana</taxon>
    </lineage>
</organism>
<feature type="transmembrane region" description="Helical" evidence="5">
    <location>
        <begin position="336"/>
        <end position="359"/>
    </location>
</feature>
<keyword evidence="3 5" id="KW-1133">Transmembrane helix</keyword>
<feature type="transmembrane region" description="Helical" evidence="5">
    <location>
        <begin position="115"/>
        <end position="138"/>
    </location>
</feature>
<feature type="transmembrane region" description="Helical" evidence="5">
    <location>
        <begin position="158"/>
        <end position="174"/>
    </location>
</feature>
<dbReference type="GO" id="GO:0016020">
    <property type="term" value="C:membrane"/>
    <property type="evidence" value="ECO:0007669"/>
    <property type="project" value="UniProtKB-SubCell"/>
</dbReference>
<evidence type="ECO:0000313" key="8">
    <source>
        <dbReference type="Proteomes" id="UP000236592"/>
    </source>
</evidence>
<sequence>MVIKFFRHRNSIYTVLLGVVFYTFMISFAVNAISVFLLLLFFFCDKKSAIQQKFYKAKRNKLVVLYFVFFLIQCIGMLYTRNVEFGVQRLSVMVPILFLPLVVSVEKIDIKLFDFLLKVLVIWVVIQLLVFLFIHIYIDQRQYNNFVLYYLNDRLGISQFYISFILVIPILKIIHDIELKKTNLPICLLLGSVLLFFALLLGNITILVFLSLLIFIKTLTAFKGKPIYFKIVILILTCGLIGFGAFLTPKINEKISILLKTTDFNYEIIKTKHSVTFANNTLEQRVILNMSSIEIIKENFPFGVGTGDFKDKLLETYTRINFKTGLKQKFNNHNQFLSEFCKTGILGGVCFLLFFLYFFKELSLTSPYFTYVILLFFLGSMVESYLYRQHGVLIFSFILPLFLAYEKQRSNNRIKN</sequence>
<keyword evidence="8" id="KW-1185">Reference proteome</keyword>
<evidence type="ECO:0000256" key="3">
    <source>
        <dbReference type="ARBA" id="ARBA00022989"/>
    </source>
</evidence>
<gene>
    <name evidence="7" type="ORF">C1A40_06930</name>
</gene>
<feature type="transmembrane region" description="Helical" evidence="5">
    <location>
        <begin position="227"/>
        <end position="247"/>
    </location>
</feature>
<protein>
    <recommendedName>
        <fullName evidence="6">O-antigen ligase-related domain-containing protein</fullName>
    </recommendedName>
</protein>
<accession>A0A2I7SH61</accession>
<dbReference type="AlphaFoldDB" id="A0A2I7SH61"/>
<dbReference type="OrthoDB" id="1631746at2"/>
<feature type="transmembrane region" description="Helical" evidence="5">
    <location>
        <begin position="63"/>
        <end position="80"/>
    </location>
</feature>
<dbReference type="InterPro" id="IPR007016">
    <property type="entry name" value="O-antigen_ligase-rel_domated"/>
</dbReference>
<keyword evidence="4 5" id="KW-0472">Membrane</keyword>
<feature type="transmembrane region" description="Helical" evidence="5">
    <location>
        <begin position="86"/>
        <end position="103"/>
    </location>
</feature>
<dbReference type="EMBL" id="CP025938">
    <property type="protein sequence ID" value="AUS05220.1"/>
    <property type="molecule type" value="Genomic_DNA"/>
</dbReference>
<feature type="transmembrane region" description="Helical" evidence="5">
    <location>
        <begin position="186"/>
        <end position="215"/>
    </location>
</feature>
<evidence type="ECO:0000256" key="2">
    <source>
        <dbReference type="ARBA" id="ARBA00022692"/>
    </source>
</evidence>
<comment type="subcellular location">
    <subcellularLocation>
        <location evidence="1">Membrane</location>
        <topology evidence="1">Multi-pass membrane protein</topology>
    </subcellularLocation>
</comment>
<dbReference type="Pfam" id="PF04932">
    <property type="entry name" value="Wzy_C"/>
    <property type="match status" value="1"/>
</dbReference>
<dbReference type="PANTHER" id="PTHR37422">
    <property type="entry name" value="TEICHURONIC ACID BIOSYNTHESIS PROTEIN TUAE"/>
    <property type="match status" value="1"/>
</dbReference>
<feature type="domain" description="O-antigen ligase-related" evidence="6">
    <location>
        <begin position="193"/>
        <end position="352"/>
    </location>
</feature>
<name>A0A2I7SH61_9FLAO</name>
<reference evidence="8" key="1">
    <citation type="submission" date="2018-01" db="EMBL/GenBank/DDBJ databases">
        <title>Complete genome of Tamlana sp. UJ94.</title>
        <authorList>
            <person name="Jung J."/>
            <person name="Chung D."/>
            <person name="Bae S.S."/>
            <person name="Baek K."/>
        </authorList>
    </citation>
    <scope>NUCLEOTIDE SEQUENCE [LARGE SCALE GENOMIC DNA]</scope>
    <source>
        <strain evidence="8">UJ94</strain>
    </source>
</reference>
<dbReference type="PANTHER" id="PTHR37422:SF17">
    <property type="entry name" value="O-ANTIGEN LIGASE"/>
    <property type="match status" value="1"/>
</dbReference>
<evidence type="ECO:0000259" key="6">
    <source>
        <dbReference type="Pfam" id="PF04932"/>
    </source>
</evidence>
<keyword evidence="2 5" id="KW-0812">Transmembrane</keyword>
<dbReference type="Proteomes" id="UP000236592">
    <property type="component" value="Chromosome"/>
</dbReference>
<evidence type="ECO:0000256" key="4">
    <source>
        <dbReference type="ARBA" id="ARBA00023136"/>
    </source>
</evidence>